<evidence type="ECO:0000256" key="1">
    <source>
        <dbReference type="ARBA" id="ARBA00007133"/>
    </source>
</evidence>
<dbReference type="OrthoDB" id="20018at2759"/>
<feature type="compositionally biased region" description="Low complexity" evidence="3">
    <location>
        <begin position="33"/>
        <end position="55"/>
    </location>
</feature>
<evidence type="ECO:0000313" key="4">
    <source>
        <dbReference type="EMBL" id="KAG9234886.1"/>
    </source>
</evidence>
<proteinExistence type="inferred from homology"/>
<feature type="region of interest" description="Disordered" evidence="3">
    <location>
        <begin position="171"/>
        <end position="294"/>
    </location>
</feature>
<gene>
    <name evidence="4" type="ORF">BJ875DRAFT_440843</name>
</gene>
<comment type="caution">
    <text evidence="4">The sequence shown here is derived from an EMBL/GenBank/DDBJ whole genome shotgun (WGS) entry which is preliminary data.</text>
</comment>
<dbReference type="InterPro" id="IPR009395">
    <property type="entry name" value="BLOC1S1"/>
</dbReference>
<reference evidence="4" key="1">
    <citation type="journal article" date="2021" name="IMA Fungus">
        <title>Genomic characterization of three marine fungi, including Emericellopsis atlantica sp. nov. with signatures of a generalist lifestyle and marine biomass degradation.</title>
        <authorList>
            <person name="Hagestad O.C."/>
            <person name="Hou L."/>
            <person name="Andersen J.H."/>
            <person name="Hansen E.H."/>
            <person name="Altermark B."/>
            <person name="Li C."/>
            <person name="Kuhnert E."/>
            <person name="Cox R.J."/>
            <person name="Crous P.W."/>
            <person name="Spatafora J.W."/>
            <person name="Lail K."/>
            <person name="Amirebrahimi M."/>
            <person name="Lipzen A."/>
            <person name="Pangilinan J."/>
            <person name="Andreopoulos W."/>
            <person name="Hayes R.D."/>
            <person name="Ng V."/>
            <person name="Grigoriev I.V."/>
            <person name="Jackson S.A."/>
            <person name="Sutton T.D.S."/>
            <person name="Dobson A.D.W."/>
            <person name="Rama T."/>
        </authorList>
    </citation>
    <scope>NUCLEOTIDE SEQUENCE</scope>
    <source>
        <strain evidence="4">TRa018bII</strain>
    </source>
</reference>
<evidence type="ECO:0000256" key="3">
    <source>
        <dbReference type="SAM" id="MobiDB-lite"/>
    </source>
</evidence>
<dbReference type="PANTHER" id="PTHR13073">
    <property type="entry name" value="BLOC-1 COMPLEX SUBUNIT 1"/>
    <property type="match status" value="1"/>
</dbReference>
<dbReference type="EMBL" id="MU251448">
    <property type="protein sequence ID" value="KAG9234886.1"/>
    <property type="molecule type" value="Genomic_DNA"/>
</dbReference>
<feature type="region of interest" description="Disordered" evidence="3">
    <location>
        <begin position="1"/>
        <end position="75"/>
    </location>
</feature>
<dbReference type="GO" id="GO:0016197">
    <property type="term" value="P:endosomal transport"/>
    <property type="evidence" value="ECO:0007669"/>
    <property type="project" value="TreeGrafter"/>
</dbReference>
<evidence type="ECO:0000256" key="2">
    <source>
        <dbReference type="ARBA" id="ARBA00019577"/>
    </source>
</evidence>
<keyword evidence="5" id="KW-1185">Reference proteome</keyword>
<dbReference type="GO" id="GO:0031083">
    <property type="term" value="C:BLOC-1 complex"/>
    <property type="evidence" value="ECO:0007669"/>
    <property type="project" value="InterPro"/>
</dbReference>
<feature type="compositionally biased region" description="Basic and acidic residues" evidence="3">
    <location>
        <begin position="229"/>
        <end position="245"/>
    </location>
</feature>
<feature type="compositionally biased region" description="Polar residues" evidence="3">
    <location>
        <begin position="23"/>
        <end position="32"/>
    </location>
</feature>
<evidence type="ECO:0000313" key="5">
    <source>
        <dbReference type="Proteomes" id="UP000824998"/>
    </source>
</evidence>
<dbReference type="Pfam" id="PF06320">
    <property type="entry name" value="GCN5L1"/>
    <property type="match status" value="1"/>
</dbReference>
<accession>A0A9P8C7B1</accession>
<feature type="compositionally biased region" description="Low complexity" evidence="3">
    <location>
        <begin position="173"/>
        <end position="187"/>
    </location>
</feature>
<feature type="compositionally biased region" description="Polar residues" evidence="3">
    <location>
        <begin position="263"/>
        <end position="294"/>
    </location>
</feature>
<sequence>MSTTPSASGPSFRHIPSQPPSAPHSQTPSQAPSTIASTHASKAASTSKSLSTLSSNLPHTPSQPPVHSPETQRQIHESRTALLAQMSAIGQSATQDIQQRAQNLHQNSEALKIQQKDLVKATEGLRKDGDKLKKVAEEGGKRVKELGNVQNWAEVLERDFLVLGETIRLANRGSESGSSWSSYSGSYSEDEDMTEEGQGGVKLDADGTSSSVDVEGDVAMDGLDNPSGEIDKGKGKEETKHEMAENKGQVNSEAQTEVGGISTAVTMVGSASVSGTEPSVKSSVHTRNSAEMAT</sequence>
<dbReference type="Proteomes" id="UP000824998">
    <property type="component" value="Unassembled WGS sequence"/>
</dbReference>
<dbReference type="AlphaFoldDB" id="A0A9P8C7B1"/>
<comment type="similarity">
    <text evidence="1">Belongs to the BLOC1S1 family.</text>
</comment>
<name>A0A9P8C7B1_9HELO</name>
<dbReference type="PANTHER" id="PTHR13073:SF0">
    <property type="entry name" value="BIOGENESIS OF LYSOSOME-RELATED ORGANELLES COMPLEX 1 SUBUNIT 1"/>
    <property type="match status" value="1"/>
</dbReference>
<organism evidence="4 5">
    <name type="scientific">Amylocarpus encephaloides</name>
    <dbReference type="NCBI Taxonomy" id="45428"/>
    <lineage>
        <taxon>Eukaryota</taxon>
        <taxon>Fungi</taxon>
        <taxon>Dikarya</taxon>
        <taxon>Ascomycota</taxon>
        <taxon>Pezizomycotina</taxon>
        <taxon>Leotiomycetes</taxon>
        <taxon>Helotiales</taxon>
        <taxon>Helotiales incertae sedis</taxon>
        <taxon>Amylocarpus</taxon>
    </lineage>
</organism>
<protein>
    <recommendedName>
        <fullName evidence="2">Biogenesis of lysosome-related organelles complex 1 subunit 1</fullName>
    </recommendedName>
</protein>